<dbReference type="STRING" id="44941.A0A397V948"/>
<evidence type="ECO:0000256" key="4">
    <source>
        <dbReference type="ARBA" id="ARBA00022840"/>
    </source>
</evidence>
<dbReference type="GO" id="GO:0005524">
    <property type="term" value="F:ATP binding"/>
    <property type="evidence" value="ECO:0007669"/>
    <property type="project" value="UniProtKB-KW"/>
</dbReference>
<keyword evidence="7" id="KW-1185">Reference proteome</keyword>
<keyword evidence="1" id="KW-0808">Transferase</keyword>
<protein>
    <submittedName>
        <fullName evidence="6">Kinase-like domain-containing protein</fullName>
    </submittedName>
</protein>
<dbReference type="EMBL" id="QKWP01000538">
    <property type="protein sequence ID" value="RIB18441.1"/>
    <property type="molecule type" value="Genomic_DNA"/>
</dbReference>
<dbReference type="Proteomes" id="UP000266673">
    <property type="component" value="Unassembled WGS sequence"/>
</dbReference>
<sequence length="128" mass="14729">IQKNKFLHRDLHSGNILIKQSNEATIADLGISKPVNELSDKISIYGVIPYVAPEVLKGRKFTQASDIYSFGMIVWEVISGCRPFSNRKHDEYLILDILDGIRPKIPTNIPKELVELMERCWHQDPEKR</sequence>
<evidence type="ECO:0000256" key="2">
    <source>
        <dbReference type="ARBA" id="ARBA00022741"/>
    </source>
</evidence>
<evidence type="ECO:0000259" key="5">
    <source>
        <dbReference type="PROSITE" id="PS50011"/>
    </source>
</evidence>
<feature type="domain" description="Protein kinase" evidence="5">
    <location>
        <begin position="1"/>
        <end position="128"/>
    </location>
</feature>
<dbReference type="PROSITE" id="PS50011">
    <property type="entry name" value="PROTEIN_KINASE_DOM"/>
    <property type="match status" value="1"/>
</dbReference>
<comment type="caution">
    <text evidence="6">The sequence shown here is derived from an EMBL/GenBank/DDBJ whole genome shotgun (WGS) entry which is preliminary data.</text>
</comment>
<feature type="non-terminal residue" evidence="6">
    <location>
        <position position="128"/>
    </location>
</feature>
<feature type="non-terminal residue" evidence="6">
    <location>
        <position position="1"/>
    </location>
</feature>
<evidence type="ECO:0000313" key="7">
    <source>
        <dbReference type="Proteomes" id="UP000266673"/>
    </source>
</evidence>
<dbReference type="SMART" id="SM00219">
    <property type="entry name" value="TyrKc"/>
    <property type="match status" value="1"/>
</dbReference>
<dbReference type="InterPro" id="IPR011009">
    <property type="entry name" value="Kinase-like_dom_sf"/>
</dbReference>
<keyword evidence="2" id="KW-0547">Nucleotide-binding</keyword>
<dbReference type="SUPFAM" id="SSF56112">
    <property type="entry name" value="Protein kinase-like (PK-like)"/>
    <property type="match status" value="1"/>
</dbReference>
<dbReference type="GO" id="GO:0004713">
    <property type="term" value="F:protein tyrosine kinase activity"/>
    <property type="evidence" value="ECO:0007669"/>
    <property type="project" value="InterPro"/>
</dbReference>
<dbReference type="InterPro" id="IPR001245">
    <property type="entry name" value="Ser-Thr/Tyr_kinase_cat_dom"/>
</dbReference>
<dbReference type="AlphaFoldDB" id="A0A397V948"/>
<evidence type="ECO:0000313" key="6">
    <source>
        <dbReference type="EMBL" id="RIB18441.1"/>
    </source>
</evidence>
<dbReference type="GO" id="GO:0004674">
    <property type="term" value="F:protein serine/threonine kinase activity"/>
    <property type="evidence" value="ECO:0007669"/>
    <property type="project" value="TreeGrafter"/>
</dbReference>
<keyword evidence="4" id="KW-0067">ATP-binding</keyword>
<reference evidence="6 7" key="1">
    <citation type="submission" date="2018-06" db="EMBL/GenBank/DDBJ databases">
        <title>Comparative genomics reveals the genomic features of Rhizophagus irregularis, R. cerebriforme, R. diaphanum and Gigaspora rosea, and their symbiotic lifestyle signature.</title>
        <authorList>
            <person name="Morin E."/>
            <person name="San Clemente H."/>
            <person name="Chen E.C.H."/>
            <person name="De La Providencia I."/>
            <person name="Hainaut M."/>
            <person name="Kuo A."/>
            <person name="Kohler A."/>
            <person name="Murat C."/>
            <person name="Tang N."/>
            <person name="Roy S."/>
            <person name="Loubradou J."/>
            <person name="Henrissat B."/>
            <person name="Grigoriev I.V."/>
            <person name="Corradi N."/>
            <person name="Roux C."/>
            <person name="Martin F.M."/>
        </authorList>
    </citation>
    <scope>NUCLEOTIDE SEQUENCE [LARGE SCALE GENOMIC DNA]</scope>
    <source>
        <strain evidence="6 7">DAOM 194757</strain>
    </source>
</reference>
<gene>
    <name evidence="6" type="ORF">C2G38_1881158</name>
</gene>
<dbReference type="PANTHER" id="PTHR44329">
    <property type="entry name" value="SERINE/THREONINE-PROTEIN KINASE TNNI3K-RELATED"/>
    <property type="match status" value="1"/>
</dbReference>
<name>A0A397V948_9GLOM</name>
<accession>A0A397V948</accession>
<dbReference type="PANTHER" id="PTHR44329:SF288">
    <property type="entry name" value="MITOGEN-ACTIVATED PROTEIN KINASE KINASE KINASE 20"/>
    <property type="match status" value="1"/>
</dbReference>
<dbReference type="InterPro" id="IPR000719">
    <property type="entry name" value="Prot_kinase_dom"/>
</dbReference>
<organism evidence="6 7">
    <name type="scientific">Gigaspora rosea</name>
    <dbReference type="NCBI Taxonomy" id="44941"/>
    <lineage>
        <taxon>Eukaryota</taxon>
        <taxon>Fungi</taxon>
        <taxon>Fungi incertae sedis</taxon>
        <taxon>Mucoromycota</taxon>
        <taxon>Glomeromycotina</taxon>
        <taxon>Glomeromycetes</taxon>
        <taxon>Diversisporales</taxon>
        <taxon>Gigasporaceae</taxon>
        <taxon>Gigaspora</taxon>
    </lineage>
</organism>
<evidence type="ECO:0000256" key="1">
    <source>
        <dbReference type="ARBA" id="ARBA00022679"/>
    </source>
</evidence>
<keyword evidence="3 6" id="KW-0418">Kinase</keyword>
<dbReference type="InterPro" id="IPR020635">
    <property type="entry name" value="Tyr_kinase_cat_dom"/>
</dbReference>
<proteinExistence type="predicted"/>
<dbReference type="OrthoDB" id="10261027at2759"/>
<evidence type="ECO:0000256" key="3">
    <source>
        <dbReference type="ARBA" id="ARBA00022777"/>
    </source>
</evidence>
<dbReference type="Pfam" id="PF07714">
    <property type="entry name" value="PK_Tyr_Ser-Thr"/>
    <property type="match status" value="1"/>
</dbReference>
<dbReference type="Gene3D" id="1.10.510.10">
    <property type="entry name" value="Transferase(Phosphotransferase) domain 1"/>
    <property type="match status" value="1"/>
</dbReference>
<dbReference type="InterPro" id="IPR051681">
    <property type="entry name" value="Ser/Thr_Kinases-Pseudokinases"/>
</dbReference>